<dbReference type="PROSITE" id="PS00092">
    <property type="entry name" value="N6_MTASE"/>
    <property type="match status" value="1"/>
</dbReference>
<dbReference type="EMBL" id="MLAH01000015">
    <property type="protein sequence ID" value="OOF86005.1"/>
    <property type="molecule type" value="Genomic_DNA"/>
</dbReference>
<reference evidence="9 10" key="1">
    <citation type="submission" date="2016-10" db="EMBL/GenBank/DDBJ databases">
        <title>Rodentibacter gen. nov. and new species.</title>
        <authorList>
            <person name="Christensen H."/>
        </authorList>
    </citation>
    <scope>NUCLEOTIDE SEQUENCE [LARGE SCALE GENOMIC DNA]</scope>
    <source>
        <strain evidence="9 10">Ppn157</strain>
    </source>
</reference>
<keyword evidence="3 9" id="KW-0489">Methyltransferase</keyword>
<comment type="catalytic activity">
    <reaction evidence="6">
        <text>a 2'-deoxyadenosine in DNA + S-adenosyl-L-methionine = an N(6)-methyl-2'-deoxyadenosine in DNA + S-adenosyl-L-homocysteine + H(+)</text>
        <dbReference type="Rhea" id="RHEA:15197"/>
        <dbReference type="Rhea" id="RHEA-COMP:12418"/>
        <dbReference type="Rhea" id="RHEA-COMP:12419"/>
        <dbReference type="ChEBI" id="CHEBI:15378"/>
        <dbReference type="ChEBI" id="CHEBI:57856"/>
        <dbReference type="ChEBI" id="CHEBI:59789"/>
        <dbReference type="ChEBI" id="CHEBI:90615"/>
        <dbReference type="ChEBI" id="CHEBI:90616"/>
        <dbReference type="EC" id="2.1.1.72"/>
    </reaction>
</comment>
<evidence type="ECO:0000256" key="6">
    <source>
        <dbReference type="ARBA" id="ARBA00047942"/>
    </source>
</evidence>
<dbReference type="InterPro" id="IPR002941">
    <property type="entry name" value="DNA_methylase_N4/N6"/>
</dbReference>
<dbReference type="SUPFAM" id="SSF53335">
    <property type="entry name" value="S-adenosyl-L-methionine-dependent methyltransferases"/>
    <property type="match status" value="1"/>
</dbReference>
<evidence type="ECO:0000256" key="7">
    <source>
        <dbReference type="SAM" id="MobiDB-lite"/>
    </source>
</evidence>
<accession>A0A1V3L825</accession>
<gene>
    <name evidence="9" type="ORF">BKG93_03370</name>
</gene>
<feature type="region of interest" description="Disordered" evidence="7">
    <location>
        <begin position="517"/>
        <end position="556"/>
    </location>
</feature>
<evidence type="ECO:0000256" key="5">
    <source>
        <dbReference type="ARBA" id="ARBA00022691"/>
    </source>
</evidence>
<evidence type="ECO:0000313" key="10">
    <source>
        <dbReference type="Proteomes" id="UP000189549"/>
    </source>
</evidence>
<evidence type="ECO:0000256" key="2">
    <source>
        <dbReference type="ARBA" id="ARBA00011900"/>
    </source>
</evidence>
<evidence type="ECO:0000256" key="4">
    <source>
        <dbReference type="ARBA" id="ARBA00022679"/>
    </source>
</evidence>
<dbReference type="GO" id="GO:0009007">
    <property type="term" value="F:site-specific DNA-methyltransferase (adenine-specific) activity"/>
    <property type="evidence" value="ECO:0007669"/>
    <property type="project" value="UniProtKB-EC"/>
</dbReference>
<proteinExistence type="inferred from homology"/>
<dbReference type="PRINTS" id="PR00506">
    <property type="entry name" value="D21N6MTFRASE"/>
</dbReference>
<dbReference type="Proteomes" id="UP000189549">
    <property type="component" value="Unassembled WGS sequence"/>
</dbReference>
<dbReference type="EC" id="2.1.1.72" evidence="2"/>
<dbReference type="InterPro" id="IPR002052">
    <property type="entry name" value="DNA_methylase_N6_adenine_CS"/>
</dbReference>
<evidence type="ECO:0000313" key="9">
    <source>
        <dbReference type="EMBL" id="OOF86005.1"/>
    </source>
</evidence>
<evidence type="ECO:0000256" key="3">
    <source>
        <dbReference type="ARBA" id="ARBA00022603"/>
    </source>
</evidence>
<organism evidence="9 10">
    <name type="scientific">Rodentibacter ratti</name>
    <dbReference type="NCBI Taxonomy" id="1906745"/>
    <lineage>
        <taxon>Bacteria</taxon>
        <taxon>Pseudomonadati</taxon>
        <taxon>Pseudomonadota</taxon>
        <taxon>Gammaproteobacteria</taxon>
        <taxon>Pasteurellales</taxon>
        <taxon>Pasteurellaceae</taxon>
        <taxon>Rodentibacter</taxon>
    </lineage>
</organism>
<comment type="caution">
    <text evidence="9">The sequence shown here is derived from an EMBL/GenBank/DDBJ whole genome shotgun (WGS) entry which is preliminary data.</text>
</comment>
<dbReference type="InterPro" id="IPR029063">
    <property type="entry name" value="SAM-dependent_MTases_sf"/>
</dbReference>
<dbReference type="GO" id="GO:0003677">
    <property type="term" value="F:DNA binding"/>
    <property type="evidence" value="ECO:0007669"/>
    <property type="project" value="InterPro"/>
</dbReference>
<name>A0A1V3L825_9PAST</name>
<comment type="similarity">
    <text evidence="1">Belongs to the N(4)/N(6)-methyltransferase family.</text>
</comment>
<evidence type="ECO:0000259" key="8">
    <source>
        <dbReference type="Pfam" id="PF01555"/>
    </source>
</evidence>
<sequence length="556" mass="62797">MTNQKLELTWIGKDKRPKLEARILLEDAAKSYHAPTRSERAIFDNRLIFGDNLLALKALEQEFAGKVKCVFIDPPYNTGSAFAHYDDGLEHSIWLGLMRDRLELIKRLLADDGSVWITIDDNEAHYLKVLCDEVFGRGNFVANIVWNHRKSVQSDIVISLSHNHILVFAKSKEKLQLNRLQLLDSEKYSNPDNDPRGLWYATPFDAPQIRPNLEYPIENPNTGEVYYPPQGRHWRTTQEEYLKALADNRIVFGKTGKSKPQMKRFLSEAQEKGSSVKTWWDEVGTATEATKELQKMSFDFDTPKPERLIERILQIATNPGDLVLDSFAGSGTTGAVAHKMGRRWIMVELGEHCHTHIIPRLQKVIDGTDQGGISKALNWQGGGGFRYFLLAPSLIVNDKWGNPIINPDYNPEMLAEAITKLEGFTYRPSETLWWQHGFSSERDFIYVTTQTLSAEQLQALSDEVGENQSLLVCCAAWRGITAARFPNLSLKKIPKMVLARCEWGHDDYSLNVANLPMAEPEPMPSEKTSATKTKSGKGKSAVENQKGFFEGDAGDV</sequence>
<protein>
    <recommendedName>
        <fullName evidence="2">site-specific DNA-methyltransferase (adenine-specific)</fullName>
        <ecNumber evidence="2">2.1.1.72</ecNumber>
    </recommendedName>
</protein>
<keyword evidence="5" id="KW-0949">S-adenosyl-L-methionine</keyword>
<feature type="domain" description="DNA methylase N-4/N-6" evidence="8">
    <location>
        <begin position="67"/>
        <end position="355"/>
    </location>
</feature>
<dbReference type="InterPro" id="IPR002295">
    <property type="entry name" value="N4/N6-MTase_EcoPI_Mod-like"/>
</dbReference>
<keyword evidence="4 9" id="KW-0808">Transferase</keyword>
<dbReference type="PIRSF" id="PIRSF015855">
    <property type="entry name" value="TypeIII_Mtase_mKpnI"/>
    <property type="match status" value="1"/>
</dbReference>
<dbReference type="GO" id="GO:0008170">
    <property type="term" value="F:N-methyltransferase activity"/>
    <property type="evidence" value="ECO:0007669"/>
    <property type="project" value="InterPro"/>
</dbReference>
<evidence type="ECO:0000256" key="1">
    <source>
        <dbReference type="ARBA" id="ARBA00006594"/>
    </source>
</evidence>
<feature type="compositionally biased region" description="Low complexity" evidence="7">
    <location>
        <begin position="527"/>
        <end position="541"/>
    </location>
</feature>
<dbReference type="GO" id="GO:0032259">
    <property type="term" value="P:methylation"/>
    <property type="evidence" value="ECO:0007669"/>
    <property type="project" value="UniProtKB-KW"/>
</dbReference>
<dbReference type="AlphaFoldDB" id="A0A1V3L825"/>
<dbReference type="Pfam" id="PF01555">
    <property type="entry name" value="N6_N4_Mtase"/>
    <property type="match status" value="1"/>
</dbReference>
<dbReference type="RefSeq" id="WP_077475470.1">
    <property type="nucleotide sequence ID" value="NZ_MLAH01000015.1"/>
</dbReference>
<dbReference type="Gene3D" id="3.40.50.150">
    <property type="entry name" value="Vaccinia Virus protein VP39"/>
    <property type="match status" value="1"/>
</dbReference>